<name>A0ABD0VPL6_DENTH</name>
<organism evidence="4 5">
    <name type="scientific">Dendrobium thyrsiflorum</name>
    <name type="common">Pinecone-like raceme dendrobium</name>
    <name type="synonym">Orchid</name>
    <dbReference type="NCBI Taxonomy" id="117978"/>
    <lineage>
        <taxon>Eukaryota</taxon>
        <taxon>Viridiplantae</taxon>
        <taxon>Streptophyta</taxon>
        <taxon>Embryophyta</taxon>
        <taxon>Tracheophyta</taxon>
        <taxon>Spermatophyta</taxon>
        <taxon>Magnoliopsida</taxon>
        <taxon>Liliopsida</taxon>
        <taxon>Asparagales</taxon>
        <taxon>Orchidaceae</taxon>
        <taxon>Epidendroideae</taxon>
        <taxon>Malaxideae</taxon>
        <taxon>Dendrobiinae</taxon>
        <taxon>Dendrobium</taxon>
    </lineage>
</organism>
<feature type="repeat" description="PPR" evidence="3">
    <location>
        <begin position="82"/>
        <end position="113"/>
    </location>
</feature>
<sequence>MTATTSVPMPATAADIIECYLSQIEICISSKDLKLGRLLHSRLLKTALNLHTLLSNRLIDMYAKCGSLPCTISSFDDLPFKNHQSWNTLLAAFSRDSRFLHSARHLFDDMPERNLVSYNTMISKLSHHGLHQEALKLFSEMQRKGLGMDKFTVVGIAPACAGLCDLQSLRQLHCAIISHGMRLNCIMSNVLVDGYGKCGDAMAARQVFDQMEVKDIVSWTSLIGAYTNANRLDDAYRVFISAPSRNAVSWTALISGFEQNGQEDAAVDLFDQMLEEGICPTPFTLVSFLSACARLGLIDRGKQVHCYMLRRFIGFDCFNIFTHNSLIDMYAKCGDMESASVIFDNMPGRDVVSWNTMVTGFAQNGLAKESLDVFERMVQVGITPSHVTFLGVLLACSHAGLVSEGNRILRFMEKEFEVCPGIEHYSILIDALGRMNQLEEAMKVIESLHSTGLSSSVGMWGALLGACQVHGNIELGRRAAESLFGLDPENGARYVTLSNIYAAAGKWSEARKVRLVMKGKGLRKEAGCSWIEVKGGKKVFVPEDGSHSQTEEIYEMLSLLVDQMKEESHWIMLEVARRELFQFVQEYFKRMMNEYGIILKGGK</sequence>
<dbReference type="AlphaFoldDB" id="A0ABD0VPL6"/>
<evidence type="ECO:0000256" key="1">
    <source>
        <dbReference type="ARBA" id="ARBA00022737"/>
    </source>
</evidence>
<dbReference type="FunFam" id="1.25.40.10:FF:000031">
    <property type="entry name" value="Pentatricopeptide repeat-containing protein mitochondrial"/>
    <property type="match status" value="1"/>
</dbReference>
<keyword evidence="5" id="KW-1185">Reference proteome</keyword>
<dbReference type="NCBIfam" id="TIGR00756">
    <property type="entry name" value="PPR"/>
    <property type="match status" value="7"/>
</dbReference>
<feature type="repeat" description="PPR" evidence="3">
    <location>
        <begin position="319"/>
        <end position="349"/>
    </location>
</feature>
<dbReference type="FunFam" id="1.25.40.10:FF:000442">
    <property type="entry name" value="Pentatricopeptide repeat-containing protein At3g49710"/>
    <property type="match status" value="1"/>
</dbReference>
<proteinExistence type="inferred from homology"/>
<dbReference type="FunFam" id="1.25.40.10:FF:000280">
    <property type="entry name" value="Pentatricopeptide repeat-containing protein"/>
    <property type="match status" value="1"/>
</dbReference>
<dbReference type="Gene3D" id="1.25.40.10">
    <property type="entry name" value="Tetratricopeptide repeat domain"/>
    <property type="match status" value="5"/>
</dbReference>
<gene>
    <name evidence="4" type="ORF">M5K25_001184</name>
</gene>
<dbReference type="PROSITE" id="PS51375">
    <property type="entry name" value="PPR"/>
    <property type="match status" value="7"/>
</dbReference>
<dbReference type="InterPro" id="IPR046848">
    <property type="entry name" value="E_motif"/>
</dbReference>
<dbReference type="EMBL" id="JANQDX010000002">
    <property type="protein sequence ID" value="KAL0927032.1"/>
    <property type="molecule type" value="Genomic_DNA"/>
</dbReference>
<dbReference type="Pfam" id="PF01535">
    <property type="entry name" value="PPR"/>
    <property type="match status" value="3"/>
</dbReference>
<dbReference type="PANTHER" id="PTHR47926">
    <property type="entry name" value="PENTATRICOPEPTIDE REPEAT-CONTAINING PROTEIN"/>
    <property type="match status" value="1"/>
</dbReference>
<keyword evidence="1" id="KW-0677">Repeat</keyword>
<dbReference type="Pfam" id="PF13041">
    <property type="entry name" value="PPR_2"/>
    <property type="match status" value="3"/>
</dbReference>
<feature type="repeat" description="PPR" evidence="3">
    <location>
        <begin position="184"/>
        <end position="218"/>
    </location>
</feature>
<protein>
    <recommendedName>
        <fullName evidence="6">Pentatricopeptide repeat-containing protein</fullName>
    </recommendedName>
</protein>
<feature type="repeat" description="PPR" evidence="3">
    <location>
        <begin position="114"/>
        <end position="148"/>
    </location>
</feature>
<dbReference type="Pfam" id="PF20431">
    <property type="entry name" value="E_motif"/>
    <property type="match status" value="1"/>
</dbReference>
<dbReference type="PANTHER" id="PTHR47926:SF346">
    <property type="entry name" value="PENTATRICOPEPTIDE REPEAT-CONTAINING PROTEIN"/>
    <property type="match status" value="1"/>
</dbReference>
<dbReference type="InterPro" id="IPR046960">
    <property type="entry name" value="PPR_At4g14850-like_plant"/>
</dbReference>
<evidence type="ECO:0000313" key="5">
    <source>
        <dbReference type="Proteomes" id="UP001552299"/>
    </source>
</evidence>
<comment type="similarity">
    <text evidence="2">Belongs to the PPR family. PCMP-E subfamily.</text>
</comment>
<dbReference type="InterPro" id="IPR002885">
    <property type="entry name" value="PPR_rpt"/>
</dbReference>
<dbReference type="InterPro" id="IPR011990">
    <property type="entry name" value="TPR-like_helical_dom_sf"/>
</dbReference>
<comment type="caution">
    <text evidence="4">The sequence shown here is derived from an EMBL/GenBank/DDBJ whole genome shotgun (WGS) entry which is preliminary data.</text>
</comment>
<evidence type="ECO:0000256" key="2">
    <source>
        <dbReference type="ARBA" id="ARBA00061659"/>
    </source>
</evidence>
<accession>A0ABD0VPL6</accession>
<feature type="repeat" description="PPR" evidence="3">
    <location>
        <begin position="246"/>
        <end position="280"/>
    </location>
</feature>
<evidence type="ECO:0000256" key="3">
    <source>
        <dbReference type="PROSITE-ProRule" id="PRU00708"/>
    </source>
</evidence>
<evidence type="ECO:0000313" key="4">
    <source>
        <dbReference type="EMBL" id="KAL0927032.1"/>
    </source>
</evidence>
<feature type="repeat" description="PPR" evidence="3">
    <location>
        <begin position="421"/>
        <end position="455"/>
    </location>
</feature>
<evidence type="ECO:0008006" key="6">
    <source>
        <dbReference type="Google" id="ProtNLM"/>
    </source>
</evidence>
<dbReference type="Proteomes" id="UP001552299">
    <property type="component" value="Unassembled WGS sequence"/>
</dbReference>
<feature type="repeat" description="PPR" evidence="3">
    <location>
        <begin position="350"/>
        <end position="384"/>
    </location>
</feature>
<reference evidence="4 5" key="1">
    <citation type="journal article" date="2024" name="Plant Biotechnol. J.">
        <title>Dendrobium thyrsiflorum genome and its molecular insights into genes involved in important horticultural traits.</title>
        <authorList>
            <person name="Chen B."/>
            <person name="Wang J.Y."/>
            <person name="Zheng P.J."/>
            <person name="Li K.L."/>
            <person name="Liang Y.M."/>
            <person name="Chen X.F."/>
            <person name="Zhang C."/>
            <person name="Zhao X."/>
            <person name="He X."/>
            <person name="Zhang G.Q."/>
            <person name="Liu Z.J."/>
            <person name="Xu Q."/>
        </authorList>
    </citation>
    <scope>NUCLEOTIDE SEQUENCE [LARGE SCALE GENOMIC DNA]</scope>
    <source>
        <strain evidence="4">GZMU011</strain>
    </source>
</reference>